<sequence length="421" mass="45999">MSFRACSLMMVACLGTRASLSEPSPLSISSLGSTGWHKVCRSIVRNDSYFPFIDKHLVKAFVRSRVPGLAVARELRYFDSKAARFNSRRAVRRYSEAVRLGGGHTLVLKSTHMSGGVMLVQPNSTKCLKQPCRLGGKLSALGSGRLAPGRVVTGAAHSRAAQLASCRHWIKLSYGEKTSKELNSEFKADERVLYSRVAPGCLLERAIGGLAEQRDMKLFVFGGRLAFVKVYAKRFQAPGAQKQDSGVNSEYDVSYFSYPSWTRLRMYESLALHPFAPQPRPPYLEAMVADAEALAAGFASVRVDFMAQASTYAFSELTFSHNGCGGGTFMPPALELLYGSLATTGRGLSEGGSLEEQQVQLIAEYNLTHAWECDPKRVCTWQHGVEETLTSIGQIFRANPAGSGQMNRAMTRMARAAGVPL</sequence>
<gene>
    <name evidence="2" type="ORF">PANT1444_LOCUS11315</name>
</gene>
<organism evidence="2">
    <name type="scientific">Phaeocystis antarctica</name>
    <dbReference type="NCBI Taxonomy" id="33657"/>
    <lineage>
        <taxon>Eukaryota</taxon>
        <taxon>Haptista</taxon>
        <taxon>Haptophyta</taxon>
        <taxon>Prymnesiophyceae</taxon>
        <taxon>Phaeocystales</taxon>
        <taxon>Phaeocystaceae</taxon>
        <taxon>Phaeocystis</taxon>
    </lineage>
</organism>
<feature type="signal peptide" evidence="1">
    <location>
        <begin position="1"/>
        <end position="21"/>
    </location>
</feature>
<evidence type="ECO:0000256" key="1">
    <source>
        <dbReference type="SAM" id="SignalP"/>
    </source>
</evidence>
<reference evidence="2" key="1">
    <citation type="submission" date="2021-01" db="EMBL/GenBank/DDBJ databases">
        <authorList>
            <person name="Corre E."/>
            <person name="Pelletier E."/>
            <person name="Niang G."/>
            <person name="Scheremetjew M."/>
            <person name="Finn R."/>
            <person name="Kale V."/>
            <person name="Holt S."/>
            <person name="Cochrane G."/>
            <person name="Meng A."/>
            <person name="Brown T."/>
            <person name="Cohen L."/>
        </authorList>
    </citation>
    <scope>NUCLEOTIDE SEQUENCE</scope>
    <source>
        <strain evidence="2">CCMP1374</strain>
    </source>
</reference>
<name>A0A7S0EPS0_9EUKA</name>
<dbReference type="AlphaFoldDB" id="A0A7S0EPS0"/>
<feature type="chain" id="PRO_5030893285" evidence="1">
    <location>
        <begin position="22"/>
        <end position="421"/>
    </location>
</feature>
<proteinExistence type="predicted"/>
<keyword evidence="1" id="KW-0732">Signal</keyword>
<protein>
    <submittedName>
        <fullName evidence="2">Uncharacterized protein</fullName>
    </submittedName>
</protein>
<evidence type="ECO:0000313" key="2">
    <source>
        <dbReference type="EMBL" id="CAD8490731.1"/>
    </source>
</evidence>
<accession>A0A7S0EPS0</accession>
<dbReference type="EMBL" id="HBEP01020136">
    <property type="protein sequence ID" value="CAD8490731.1"/>
    <property type="molecule type" value="Transcribed_RNA"/>
</dbReference>